<dbReference type="HOGENOM" id="CLU_1341538_0_0_9"/>
<gene>
    <name evidence="2" type="ORF">ANACAC_00762</name>
</gene>
<feature type="domain" description="RNA polymerase sigma factor 70 region 4 type 2" evidence="1">
    <location>
        <begin position="159"/>
        <end position="208"/>
    </location>
</feature>
<dbReference type="InterPro" id="IPR013249">
    <property type="entry name" value="RNA_pol_sigma70_r4_t2"/>
</dbReference>
<reference evidence="2" key="2">
    <citation type="submission" date="2013-11" db="EMBL/GenBank/DDBJ databases">
        <title>Draft genome sequence of Anaerostipes caccae (DSM 14662).</title>
        <authorList>
            <person name="Sudarsanam P."/>
            <person name="Ley R."/>
            <person name="Guruge J."/>
            <person name="Turnbaugh P.J."/>
            <person name="Mahowald M."/>
            <person name="Liep D."/>
            <person name="Gordon J."/>
        </authorList>
    </citation>
    <scope>NUCLEOTIDE SEQUENCE</scope>
    <source>
        <strain evidence="2">DSM 14662</strain>
    </source>
</reference>
<protein>
    <submittedName>
        <fullName evidence="2">Outer membrane insertion signal domain protein</fullName>
    </submittedName>
</protein>
<dbReference type="GO" id="GO:0016987">
    <property type="term" value="F:sigma factor activity"/>
    <property type="evidence" value="ECO:0007669"/>
    <property type="project" value="InterPro"/>
</dbReference>
<accession>B0MB36</accession>
<dbReference type="InterPro" id="IPR013324">
    <property type="entry name" value="RNA_pol_sigma_r3/r4-like"/>
</dbReference>
<organism evidence="2 3">
    <name type="scientific">Anaerostipes caccae (strain DSM 14662 / CCUG 47493 / JCM 13470 / NCIMB 13811 / L1-92)</name>
    <dbReference type="NCBI Taxonomy" id="411490"/>
    <lineage>
        <taxon>Bacteria</taxon>
        <taxon>Bacillati</taxon>
        <taxon>Bacillota</taxon>
        <taxon>Clostridia</taxon>
        <taxon>Lachnospirales</taxon>
        <taxon>Lachnospiraceae</taxon>
        <taxon>Anaerostipes</taxon>
    </lineage>
</organism>
<dbReference type="AlphaFoldDB" id="B0MB36"/>
<evidence type="ECO:0000259" key="1">
    <source>
        <dbReference type="Pfam" id="PF08281"/>
    </source>
</evidence>
<dbReference type="GO" id="GO:0003677">
    <property type="term" value="F:DNA binding"/>
    <property type="evidence" value="ECO:0007669"/>
    <property type="project" value="InterPro"/>
</dbReference>
<evidence type="ECO:0000313" key="3">
    <source>
        <dbReference type="Proteomes" id="UP000004935"/>
    </source>
</evidence>
<comment type="caution">
    <text evidence="2">The sequence shown here is derived from an EMBL/GenBank/DDBJ whole genome shotgun (WGS) entry which is preliminary data.</text>
</comment>
<dbReference type="Gene3D" id="1.10.10.10">
    <property type="entry name" value="Winged helix-like DNA-binding domain superfamily/Winged helix DNA-binding domain"/>
    <property type="match status" value="1"/>
</dbReference>
<dbReference type="Proteomes" id="UP000004935">
    <property type="component" value="Unassembled WGS sequence"/>
</dbReference>
<proteinExistence type="predicted"/>
<dbReference type="eggNOG" id="ENOG50315ED">
    <property type="taxonomic scope" value="Bacteria"/>
</dbReference>
<dbReference type="Pfam" id="PF08281">
    <property type="entry name" value="Sigma70_r4_2"/>
    <property type="match status" value="1"/>
</dbReference>
<dbReference type="STRING" id="411490.ANACAC_00762"/>
<reference evidence="2" key="1">
    <citation type="submission" date="2007-11" db="EMBL/GenBank/DDBJ databases">
        <authorList>
            <person name="Fulton L."/>
            <person name="Clifton S."/>
            <person name="Fulton B."/>
            <person name="Xu J."/>
            <person name="Minx P."/>
            <person name="Pepin K.H."/>
            <person name="Johnson M."/>
            <person name="Thiruvilangam P."/>
            <person name="Bhonagiri V."/>
            <person name="Nash W.E."/>
            <person name="Mardis E.R."/>
            <person name="Wilson R.K."/>
        </authorList>
    </citation>
    <scope>NUCLEOTIDE SEQUENCE [LARGE SCALE GENOMIC DNA]</scope>
    <source>
        <strain evidence="2">DSM 14662</strain>
    </source>
</reference>
<dbReference type="InterPro" id="IPR036388">
    <property type="entry name" value="WH-like_DNA-bd_sf"/>
</dbReference>
<dbReference type="EMBL" id="ABAX03000005">
    <property type="protein sequence ID" value="EDR98711.1"/>
    <property type="molecule type" value="Genomic_DNA"/>
</dbReference>
<name>B0MB36_ANACD</name>
<dbReference type="SUPFAM" id="SSF88659">
    <property type="entry name" value="Sigma3 and sigma4 domains of RNA polymerase sigma factors"/>
    <property type="match status" value="1"/>
</dbReference>
<evidence type="ECO:0000313" key="2">
    <source>
        <dbReference type="EMBL" id="EDR98711.1"/>
    </source>
</evidence>
<sequence length="214" mass="24950">MIAFRVRRQFMKIFKTNTTKRGTYTYTFTNVDGNEEKVTLRPGENGITEADIKMLHSLDDSEVYYNLKNLRPERTAEEKATIKAWTEEYIKKETAYRGYAPCDDEVKAAVKEAFPSNYNLSLDYRFGDDESDTDMSKSKILLEVATTIEEKEESPETLRVRELISQLTPKQRDVVQKVWFEEMSFTDVAKEKGTSPANIKQTYDRAIEFIRKNF</sequence>
<dbReference type="GO" id="GO:0006352">
    <property type="term" value="P:DNA-templated transcription initiation"/>
    <property type="evidence" value="ECO:0007669"/>
    <property type="project" value="InterPro"/>
</dbReference>
<keyword evidence="3" id="KW-1185">Reference proteome</keyword>